<dbReference type="EMBL" id="BNJQ01000037">
    <property type="protein sequence ID" value="GHP11897.1"/>
    <property type="molecule type" value="Genomic_DNA"/>
</dbReference>
<dbReference type="AlphaFoldDB" id="A0A830I442"/>
<reference evidence="1" key="1">
    <citation type="submission" date="2020-10" db="EMBL/GenBank/DDBJ databases">
        <title>Unveiling of a novel bifunctional photoreceptor, Dualchrome1, isolated from a cosmopolitan green alga.</title>
        <authorList>
            <person name="Suzuki S."/>
            <person name="Kawachi M."/>
        </authorList>
    </citation>
    <scope>NUCLEOTIDE SEQUENCE</scope>
    <source>
        <strain evidence="1">NIES 2893</strain>
    </source>
</reference>
<organism evidence="1 2">
    <name type="scientific">Pycnococcus provasolii</name>
    <dbReference type="NCBI Taxonomy" id="41880"/>
    <lineage>
        <taxon>Eukaryota</taxon>
        <taxon>Viridiplantae</taxon>
        <taxon>Chlorophyta</taxon>
        <taxon>Pseudoscourfieldiophyceae</taxon>
        <taxon>Pseudoscourfieldiales</taxon>
        <taxon>Pycnococcaceae</taxon>
        <taxon>Pycnococcus</taxon>
    </lineage>
</organism>
<dbReference type="PANTHER" id="PTHR33906:SF1">
    <property type="entry name" value="INTRAFLAGELLAR TRANSPORT PROTEIN 25 HOMOLOG"/>
    <property type="match status" value="1"/>
</dbReference>
<evidence type="ECO:0000313" key="2">
    <source>
        <dbReference type="Proteomes" id="UP000660262"/>
    </source>
</evidence>
<dbReference type="PANTHER" id="PTHR33906">
    <property type="entry name" value="INTRAFLAGELLAR TRANSPORT PROTEIN 25 HOMOLOG"/>
    <property type="match status" value="1"/>
</dbReference>
<dbReference type="GO" id="GO:0030992">
    <property type="term" value="C:intraciliary transport particle B"/>
    <property type="evidence" value="ECO:0007669"/>
    <property type="project" value="InterPro"/>
</dbReference>
<dbReference type="OrthoDB" id="271080at2759"/>
<dbReference type="GO" id="GO:0042073">
    <property type="term" value="P:intraciliary transport"/>
    <property type="evidence" value="ECO:0007669"/>
    <property type="project" value="InterPro"/>
</dbReference>
<name>A0A830I442_9CHLO</name>
<dbReference type="GO" id="GO:0005929">
    <property type="term" value="C:cilium"/>
    <property type="evidence" value="ECO:0007669"/>
    <property type="project" value="TreeGrafter"/>
</dbReference>
<keyword evidence="2" id="KW-1185">Reference proteome</keyword>
<protein>
    <submittedName>
        <fullName evidence="1">Heat shock protein beta-11</fullName>
    </submittedName>
</protein>
<comment type="caution">
    <text evidence="1">The sequence shown here is derived from an EMBL/GenBank/DDBJ whole genome shotgun (WGS) entry which is preliminary data.</text>
</comment>
<dbReference type="Gene3D" id="2.60.120.260">
    <property type="entry name" value="Galactose-binding domain-like"/>
    <property type="match status" value="1"/>
</dbReference>
<accession>A0A830I442</accession>
<dbReference type="InterPro" id="IPR008979">
    <property type="entry name" value="Galactose-bd-like_sf"/>
</dbReference>
<sequence length="133" mass="14758">MSEVASASSGAKVVLATCCDDKHPFFNVLDNDEGTFMSTTGMYPHELVVQLAKPCAVSKIKMMTTNVRRLVLERGDSLDRFEKVFDIELPDRAGRQQSETHQVNFNAAFVKFTIASGWDQFATVHRLNVTGDA</sequence>
<proteinExistence type="predicted"/>
<keyword evidence="1" id="KW-0346">Stress response</keyword>
<dbReference type="InterPro" id="IPR033558">
    <property type="entry name" value="IFT25"/>
</dbReference>
<dbReference type="SUPFAM" id="SSF49785">
    <property type="entry name" value="Galactose-binding domain-like"/>
    <property type="match status" value="1"/>
</dbReference>
<evidence type="ECO:0000313" key="1">
    <source>
        <dbReference type="EMBL" id="GHP11897.1"/>
    </source>
</evidence>
<gene>
    <name evidence="1" type="ORF">PPROV_001062400</name>
</gene>
<dbReference type="Proteomes" id="UP000660262">
    <property type="component" value="Unassembled WGS sequence"/>
</dbReference>